<keyword evidence="12" id="KW-0342">GTP-binding</keyword>
<dbReference type="Proteomes" id="UP000246740">
    <property type="component" value="Unassembled WGS sequence"/>
</dbReference>
<feature type="compositionally biased region" description="Low complexity" evidence="16">
    <location>
        <begin position="17"/>
        <end position="30"/>
    </location>
</feature>
<feature type="compositionally biased region" description="Low complexity" evidence="16">
    <location>
        <begin position="447"/>
        <end position="462"/>
    </location>
</feature>
<reference evidence="18 19" key="1">
    <citation type="journal article" date="2018" name="Mol. Biol. Evol.">
        <title>Broad Genomic Sampling Reveals a Smut Pathogenic Ancestry of the Fungal Clade Ustilaginomycotina.</title>
        <authorList>
            <person name="Kijpornyongpan T."/>
            <person name="Mondo S.J."/>
            <person name="Barry K."/>
            <person name="Sandor L."/>
            <person name="Lee J."/>
            <person name="Lipzen A."/>
            <person name="Pangilinan J."/>
            <person name="LaButti K."/>
            <person name="Hainaut M."/>
            <person name="Henrissat B."/>
            <person name="Grigoriev I.V."/>
            <person name="Spatafora J.W."/>
            <person name="Aime M.C."/>
        </authorList>
    </citation>
    <scope>NUCLEOTIDE SEQUENCE [LARGE SCALE GENOMIC DNA]</scope>
    <source>
        <strain evidence="18 19">MCA 3645</strain>
    </source>
</reference>
<evidence type="ECO:0000256" key="9">
    <source>
        <dbReference type="ARBA" id="ARBA00022741"/>
    </source>
</evidence>
<comment type="catalytic activity">
    <reaction evidence="1">
        <text>(8S)-3',8-cyclo-7,8-dihydroguanosine 5'-triphosphate = cyclic pyranopterin phosphate + diphosphate</text>
        <dbReference type="Rhea" id="RHEA:49580"/>
        <dbReference type="ChEBI" id="CHEBI:33019"/>
        <dbReference type="ChEBI" id="CHEBI:59648"/>
        <dbReference type="ChEBI" id="CHEBI:131766"/>
        <dbReference type="EC" id="4.6.1.17"/>
    </reaction>
</comment>
<feature type="region of interest" description="Disordered" evidence="16">
    <location>
        <begin position="524"/>
        <end position="558"/>
    </location>
</feature>
<evidence type="ECO:0000256" key="1">
    <source>
        <dbReference type="ARBA" id="ARBA00001637"/>
    </source>
</evidence>
<dbReference type="GO" id="GO:0051539">
    <property type="term" value="F:4 iron, 4 sulfur cluster binding"/>
    <property type="evidence" value="ECO:0007669"/>
    <property type="project" value="UniProtKB-KW"/>
</dbReference>
<dbReference type="CDD" id="cd01335">
    <property type="entry name" value="Radical_SAM"/>
    <property type="match status" value="1"/>
</dbReference>
<keyword evidence="19" id="KW-1185">Reference proteome</keyword>
<keyword evidence="8" id="KW-0479">Metal-binding</keyword>
<dbReference type="SFLD" id="SFLDG01386">
    <property type="entry name" value="main_SPASM_domain-containing"/>
    <property type="match status" value="1"/>
</dbReference>
<evidence type="ECO:0000313" key="19">
    <source>
        <dbReference type="Proteomes" id="UP000246740"/>
    </source>
</evidence>
<dbReference type="GO" id="GO:0061798">
    <property type="term" value="F:GTP 3',8'-cyclase activity"/>
    <property type="evidence" value="ECO:0007669"/>
    <property type="project" value="UniProtKB-EC"/>
</dbReference>
<dbReference type="InterPro" id="IPR000385">
    <property type="entry name" value="MoaA_NifB_PqqE_Fe-S-bd_CS"/>
</dbReference>
<dbReference type="InterPro" id="IPR050105">
    <property type="entry name" value="MoCo_biosynth_MoaA/MoaC"/>
</dbReference>
<dbReference type="InParanoid" id="A0A317XYJ2"/>
<dbReference type="NCBIfam" id="TIGR02666">
    <property type="entry name" value="moaA"/>
    <property type="match status" value="1"/>
</dbReference>
<dbReference type="STRING" id="1882483.A0A317XYJ2"/>
<dbReference type="EMBL" id="KZ819188">
    <property type="protein sequence ID" value="PWZ02978.1"/>
    <property type="molecule type" value="Genomic_DNA"/>
</dbReference>
<comment type="catalytic activity">
    <reaction evidence="15">
        <text>GTP + AH2 + S-adenosyl-L-methionine = (8S)-3',8-cyclo-7,8-dihydroguanosine 5'-triphosphate + 5'-deoxyadenosine + L-methionine + A + H(+)</text>
        <dbReference type="Rhea" id="RHEA:49576"/>
        <dbReference type="ChEBI" id="CHEBI:13193"/>
        <dbReference type="ChEBI" id="CHEBI:15378"/>
        <dbReference type="ChEBI" id="CHEBI:17319"/>
        <dbReference type="ChEBI" id="CHEBI:17499"/>
        <dbReference type="ChEBI" id="CHEBI:37565"/>
        <dbReference type="ChEBI" id="CHEBI:57844"/>
        <dbReference type="ChEBI" id="CHEBI:59789"/>
        <dbReference type="ChEBI" id="CHEBI:131766"/>
        <dbReference type="EC" id="4.1.99.22"/>
    </reaction>
</comment>
<evidence type="ECO:0000256" key="11">
    <source>
        <dbReference type="ARBA" id="ARBA00023014"/>
    </source>
</evidence>
<evidence type="ECO:0000256" key="5">
    <source>
        <dbReference type="ARBA" id="ARBA00009862"/>
    </source>
</evidence>
<dbReference type="Gene3D" id="3.20.20.70">
    <property type="entry name" value="Aldolase class I"/>
    <property type="match status" value="1"/>
</dbReference>
<dbReference type="Pfam" id="PF01967">
    <property type="entry name" value="MoaC"/>
    <property type="match status" value="1"/>
</dbReference>
<evidence type="ECO:0000256" key="3">
    <source>
        <dbReference type="ARBA" id="ARBA00005046"/>
    </source>
</evidence>
<dbReference type="InterPro" id="IPR047594">
    <property type="entry name" value="MoaC_bact/euk"/>
</dbReference>
<feature type="region of interest" description="Disordered" evidence="16">
    <location>
        <begin position="428"/>
        <end position="507"/>
    </location>
</feature>
<accession>A0A317XYJ2</accession>
<dbReference type="SFLD" id="SFLDG01067">
    <property type="entry name" value="SPASM/twitch_domain_containing"/>
    <property type="match status" value="1"/>
</dbReference>
<dbReference type="Pfam" id="PF06463">
    <property type="entry name" value="Mob_synth_C"/>
    <property type="match status" value="1"/>
</dbReference>
<dbReference type="InterPro" id="IPR013483">
    <property type="entry name" value="MoaA"/>
</dbReference>
<dbReference type="InterPro" id="IPR002820">
    <property type="entry name" value="Mopterin_CF_biosynth-C_dom"/>
</dbReference>
<keyword evidence="9" id="KW-0547">Nucleotide-binding</keyword>
<sequence>MVLVREAIAGPSRLASTPLLRSSSSTTSARRYLEPKARHLFSSATRRKPLATTPITSSSGGATVLPPAVASTSSASSSAQLRARQRISDIDAVQPSPFLRDRHHRQHTYLRISLTEKCNLRCLYCMPEDGVPLTPASHLLSTEEVQRLASLFVSQGVTKIRLTGGEPTIRQDLPQIISSLSQLKQHGLEQIGITTNGIALGRRKLDTLVANGLTHLNVSLDTLDPFKFEFMTRRRGHEAVVSCIERALDLGVQSVKINVVVIKGLNDTQDVLDFVRFTKDKRITIRFIEYMPFDGNKWQVTKLVPYQDLVGTIQREFPTFARLSAHDDANDTSKHWHVPGHEGKVGFITSMTDNFCGTCNRIRVTADGNLKVCLFGNAEVSLRDAMREGFGPISPLIPGSDGKPATDEQLLHLIGAAVGRKHAKHAGMKDPTELAKSLNPSHPAQPFRLRSSFGRGRSGLLSPRARTFGNGSMARSLLHTSAVSRRHSKVEEDEDEDDNPWGDLDKAFDNLQNKSLYHQVYHNRPESASGAPEARSGPEPVTATTDRPSSGRDRGTRNPITDMEEAIFAQAGAAAIRSAPEPRTTTGPIGAVRFSDSPPSMSSSLTSAPPTFGGSAAASGMPMGMQHQRWSEYMQQEAGVSSSSGDGDDDSPWASLDAFVDNPDASAEYAVPLQQLQQQQQHYPSTTRGRAAVTPTVDPRMLSRASSAGEGILTASEEAMFAQAGAAAIDNIPALQSNPAASLQQSASGRGGLESDRLTHIDPRSGRASMVDVGSKPATARTATAVGRVYMPRSAAHLIRATEAREGVAGKGSVLQTAQLAGIMGAKRTSDLIPLCHPLALAKVDVKLEILDVDDEIEVTCTAKTTGQTGVEMEALTGCTTACLTVWDMAKAVAGQTMSISQVRVTAKAGGKSGDWSRA</sequence>
<feature type="region of interest" description="Disordered" evidence="16">
    <location>
        <begin position="634"/>
        <end position="658"/>
    </location>
</feature>
<evidence type="ECO:0000256" key="16">
    <source>
        <dbReference type="SAM" id="MobiDB-lite"/>
    </source>
</evidence>
<dbReference type="SUPFAM" id="SSF102114">
    <property type="entry name" value="Radical SAM enzymes"/>
    <property type="match status" value="1"/>
</dbReference>
<dbReference type="NCBIfam" id="NF006870">
    <property type="entry name" value="PRK09364.1"/>
    <property type="match status" value="1"/>
</dbReference>
<feature type="compositionally biased region" description="Acidic residues" evidence="16">
    <location>
        <begin position="491"/>
        <end position="500"/>
    </location>
</feature>
<keyword evidence="14" id="KW-0456">Lyase</keyword>
<dbReference type="InterPro" id="IPR036522">
    <property type="entry name" value="MoaC_sf"/>
</dbReference>
<keyword evidence="6" id="KW-0004">4Fe-4S</keyword>
<dbReference type="InterPro" id="IPR040064">
    <property type="entry name" value="MoaA-like"/>
</dbReference>
<comment type="similarity">
    <text evidence="4">In the C-terminal section; belongs to the MoaC family.</text>
</comment>
<dbReference type="GO" id="GO:0046872">
    <property type="term" value="F:metal ion binding"/>
    <property type="evidence" value="ECO:0007669"/>
    <property type="project" value="UniProtKB-KW"/>
</dbReference>
<dbReference type="CDD" id="cd01420">
    <property type="entry name" value="MoaC_PE"/>
    <property type="match status" value="1"/>
</dbReference>
<dbReference type="InterPro" id="IPR058240">
    <property type="entry name" value="rSAM_sf"/>
</dbReference>
<dbReference type="InterPro" id="IPR006638">
    <property type="entry name" value="Elp3/MiaA/NifB-like_rSAM"/>
</dbReference>
<dbReference type="InterPro" id="IPR007197">
    <property type="entry name" value="rSAM"/>
</dbReference>
<feature type="region of interest" description="Disordered" evidence="16">
    <location>
        <begin position="17"/>
        <end position="76"/>
    </location>
</feature>
<protein>
    <submittedName>
        <fullName evidence="18">Molybdenum cofactor biosynthesis prote</fullName>
    </submittedName>
</protein>
<gene>
    <name evidence="18" type="ORF">BCV70DRAFT_224575</name>
</gene>
<evidence type="ECO:0000256" key="7">
    <source>
        <dbReference type="ARBA" id="ARBA00022691"/>
    </source>
</evidence>
<comment type="pathway">
    <text evidence="3">Cofactor biosynthesis; molybdopterin biosynthesis.</text>
</comment>
<comment type="cofactor">
    <cofactor evidence="2">
        <name>[4Fe-4S] cluster</name>
        <dbReference type="ChEBI" id="CHEBI:49883"/>
    </cofactor>
</comment>
<evidence type="ECO:0000256" key="13">
    <source>
        <dbReference type="ARBA" id="ARBA00023150"/>
    </source>
</evidence>
<dbReference type="CDD" id="cd21117">
    <property type="entry name" value="Twitch_MoaA"/>
    <property type="match status" value="1"/>
</dbReference>
<proteinExistence type="inferred from homology"/>
<feature type="region of interest" description="Disordered" evidence="16">
    <location>
        <begin position="740"/>
        <end position="760"/>
    </location>
</feature>
<dbReference type="GO" id="GO:0005525">
    <property type="term" value="F:GTP binding"/>
    <property type="evidence" value="ECO:0007669"/>
    <property type="project" value="UniProtKB-KW"/>
</dbReference>
<evidence type="ECO:0000256" key="12">
    <source>
        <dbReference type="ARBA" id="ARBA00023134"/>
    </source>
</evidence>
<dbReference type="AlphaFoldDB" id="A0A317XYJ2"/>
<dbReference type="PROSITE" id="PS51918">
    <property type="entry name" value="RADICAL_SAM"/>
    <property type="match status" value="1"/>
</dbReference>
<dbReference type="PANTHER" id="PTHR22960:SF0">
    <property type="entry name" value="MOLYBDENUM COFACTOR BIOSYNTHESIS PROTEIN 1"/>
    <property type="match status" value="1"/>
</dbReference>
<evidence type="ECO:0000256" key="15">
    <source>
        <dbReference type="ARBA" id="ARBA00048697"/>
    </source>
</evidence>
<keyword evidence="13" id="KW-0501">Molybdenum cofactor biosynthesis</keyword>
<evidence type="ECO:0000256" key="14">
    <source>
        <dbReference type="ARBA" id="ARBA00023239"/>
    </source>
</evidence>
<dbReference type="PANTHER" id="PTHR22960">
    <property type="entry name" value="MOLYBDOPTERIN COFACTOR SYNTHESIS PROTEIN A"/>
    <property type="match status" value="1"/>
</dbReference>
<dbReference type="Pfam" id="PF04055">
    <property type="entry name" value="Radical_SAM"/>
    <property type="match status" value="1"/>
</dbReference>
<evidence type="ECO:0000256" key="10">
    <source>
        <dbReference type="ARBA" id="ARBA00023004"/>
    </source>
</evidence>
<dbReference type="GO" id="GO:0061799">
    <property type="term" value="F:cyclic pyranopterin monophosphate synthase activity"/>
    <property type="evidence" value="ECO:0007669"/>
    <property type="project" value="UniProtKB-EC"/>
</dbReference>
<dbReference type="SUPFAM" id="SSF55040">
    <property type="entry name" value="Molybdenum cofactor biosynthesis protein C, MoaC"/>
    <property type="match status" value="1"/>
</dbReference>
<dbReference type="GO" id="GO:0006777">
    <property type="term" value="P:Mo-molybdopterin cofactor biosynthetic process"/>
    <property type="evidence" value="ECO:0007669"/>
    <property type="project" value="UniProtKB-KW"/>
</dbReference>
<dbReference type="InterPro" id="IPR010505">
    <property type="entry name" value="MoaA_twitch"/>
</dbReference>
<dbReference type="UniPathway" id="UPA00344"/>
<keyword evidence="7" id="KW-0949">S-adenosyl-L-methionine</keyword>
<evidence type="ECO:0000256" key="6">
    <source>
        <dbReference type="ARBA" id="ARBA00022485"/>
    </source>
</evidence>
<feature type="domain" description="Radical SAM core" evidence="17">
    <location>
        <begin position="102"/>
        <end position="327"/>
    </location>
</feature>
<dbReference type="InterPro" id="IPR013785">
    <property type="entry name" value="Aldolase_TIM"/>
</dbReference>
<dbReference type="Gene3D" id="3.30.70.640">
    <property type="entry name" value="Molybdopterin cofactor biosynthesis C (MoaC) domain"/>
    <property type="match status" value="1"/>
</dbReference>
<organism evidence="18 19">
    <name type="scientific">Testicularia cyperi</name>
    <dbReference type="NCBI Taxonomy" id="1882483"/>
    <lineage>
        <taxon>Eukaryota</taxon>
        <taxon>Fungi</taxon>
        <taxon>Dikarya</taxon>
        <taxon>Basidiomycota</taxon>
        <taxon>Ustilaginomycotina</taxon>
        <taxon>Ustilaginomycetes</taxon>
        <taxon>Ustilaginales</taxon>
        <taxon>Anthracoideaceae</taxon>
        <taxon>Testicularia</taxon>
    </lineage>
</organism>
<evidence type="ECO:0000256" key="2">
    <source>
        <dbReference type="ARBA" id="ARBA00001966"/>
    </source>
</evidence>
<evidence type="ECO:0000313" key="18">
    <source>
        <dbReference type="EMBL" id="PWZ02978.1"/>
    </source>
</evidence>
<comment type="similarity">
    <text evidence="5">In the N-terminal section; belongs to the radical SAM superfamily. MoaA family.</text>
</comment>
<evidence type="ECO:0000256" key="4">
    <source>
        <dbReference type="ARBA" id="ARBA00008484"/>
    </source>
</evidence>
<dbReference type="OrthoDB" id="429626at2759"/>
<dbReference type="SFLD" id="SFLDG01383">
    <property type="entry name" value="cyclic_pyranopterin_phosphate"/>
    <property type="match status" value="1"/>
</dbReference>
<dbReference type="PROSITE" id="PS01305">
    <property type="entry name" value="MOAA_NIFB_PQQE"/>
    <property type="match status" value="1"/>
</dbReference>
<evidence type="ECO:0000256" key="8">
    <source>
        <dbReference type="ARBA" id="ARBA00022723"/>
    </source>
</evidence>
<name>A0A317XYJ2_9BASI</name>
<dbReference type="NCBIfam" id="TIGR00581">
    <property type="entry name" value="moaC"/>
    <property type="match status" value="1"/>
</dbReference>
<evidence type="ECO:0000259" key="17">
    <source>
        <dbReference type="PROSITE" id="PS51918"/>
    </source>
</evidence>
<dbReference type="InterPro" id="IPR023045">
    <property type="entry name" value="MoaC"/>
</dbReference>
<keyword evidence="10" id="KW-0408">Iron</keyword>
<dbReference type="SFLD" id="SFLDS00029">
    <property type="entry name" value="Radical_SAM"/>
    <property type="match status" value="1"/>
</dbReference>
<keyword evidence="11" id="KW-0411">Iron-sulfur</keyword>
<dbReference type="SMART" id="SM00729">
    <property type="entry name" value="Elp3"/>
    <property type="match status" value="1"/>
</dbReference>